<dbReference type="EMBL" id="BAABWN010000011">
    <property type="protein sequence ID" value="GAA6169399.1"/>
    <property type="molecule type" value="Genomic_DNA"/>
</dbReference>
<sequence length="190" mass="21318">MPDMLFKVVRIIGASFPVASSLVQFQSELDAYEFEQRLNNLEDPISSIHPNMGEVGQAIYSRISTDDSVNIQFDEKFYTSNIRCLSLLDAANYISLEKVIVQNLPLGINLTDPTFIIYLASIYEQKKAMLETLYEMVDGCEVGLPLSADSLSHDLELPKVLVCSLFQVYESRNLGICSGSWKKDSYRAIA</sequence>
<keyword evidence="2" id="KW-1185">Reference proteome</keyword>
<name>A0ABQ0ACL5_9GAMM</name>
<gene>
    <name evidence="1" type="ORF">NBRC116591_32100</name>
</gene>
<evidence type="ECO:0000313" key="2">
    <source>
        <dbReference type="Proteomes" id="UP001465153"/>
    </source>
</evidence>
<dbReference type="Proteomes" id="UP001465153">
    <property type="component" value="Unassembled WGS sequence"/>
</dbReference>
<proteinExistence type="predicted"/>
<reference evidence="1 2" key="1">
    <citation type="submission" date="2024-04" db="EMBL/GenBank/DDBJ databases">
        <title>Draft genome sequence of Sessilibacter corallicola NBRC 116591.</title>
        <authorList>
            <person name="Miyakawa T."/>
            <person name="Kusuya Y."/>
            <person name="Miura T."/>
        </authorList>
    </citation>
    <scope>NUCLEOTIDE SEQUENCE [LARGE SCALE GENOMIC DNA]</scope>
    <source>
        <strain evidence="1 2">KU-00831-HH</strain>
    </source>
</reference>
<organism evidence="1 2">
    <name type="scientific">Sessilibacter corallicola</name>
    <dbReference type="NCBI Taxonomy" id="2904075"/>
    <lineage>
        <taxon>Bacteria</taxon>
        <taxon>Pseudomonadati</taxon>
        <taxon>Pseudomonadota</taxon>
        <taxon>Gammaproteobacteria</taxon>
        <taxon>Cellvibrionales</taxon>
        <taxon>Cellvibrionaceae</taxon>
        <taxon>Sessilibacter</taxon>
    </lineage>
</organism>
<dbReference type="RefSeq" id="WP_353303931.1">
    <property type="nucleotide sequence ID" value="NZ_BAABWN010000011.1"/>
</dbReference>
<comment type="caution">
    <text evidence="1">The sequence shown here is derived from an EMBL/GenBank/DDBJ whole genome shotgun (WGS) entry which is preliminary data.</text>
</comment>
<protein>
    <submittedName>
        <fullName evidence="1">Uncharacterized protein</fullName>
    </submittedName>
</protein>
<accession>A0ABQ0ACL5</accession>
<evidence type="ECO:0000313" key="1">
    <source>
        <dbReference type="EMBL" id="GAA6169399.1"/>
    </source>
</evidence>